<comment type="caution">
    <text evidence="1">The sequence shown here is derived from an EMBL/GenBank/DDBJ whole genome shotgun (WGS) entry which is preliminary data.</text>
</comment>
<protein>
    <submittedName>
        <fullName evidence="1">Acetyltransferase (GNAT) family protein</fullName>
    </submittedName>
</protein>
<dbReference type="EMBL" id="FWXZ01000008">
    <property type="protein sequence ID" value="SMC88501.1"/>
    <property type="molecule type" value="Genomic_DNA"/>
</dbReference>
<name>A0AC61PQ43_9FIRM</name>
<keyword evidence="2" id="KW-1185">Reference proteome</keyword>
<sequence length="138" mass="15677">MKCELLAEQNLALMLDFIDDENTKYDEAVLKAFLEEKNAYGYIAVDNRKAVGFAYGYVLNEPDGQKVYYLHAIDVMEGWQNQGYGTELVRFVHEHSKVLGCRKMFLLTNKHNVSACRCYEKAGGICNAASDDIVFAFK</sequence>
<accession>A0AC61PQ43</accession>
<evidence type="ECO:0000313" key="1">
    <source>
        <dbReference type="EMBL" id="SMC88501.1"/>
    </source>
</evidence>
<evidence type="ECO:0000313" key="2">
    <source>
        <dbReference type="Proteomes" id="UP000192328"/>
    </source>
</evidence>
<organism evidence="1 2">
    <name type="scientific">Aristaeella lactis</name>
    <dbReference type="NCBI Taxonomy" id="3046383"/>
    <lineage>
        <taxon>Bacteria</taxon>
        <taxon>Bacillati</taxon>
        <taxon>Bacillota</taxon>
        <taxon>Clostridia</taxon>
        <taxon>Eubacteriales</taxon>
        <taxon>Aristaeellaceae</taxon>
        <taxon>Aristaeella</taxon>
    </lineage>
</organism>
<dbReference type="Proteomes" id="UP000192328">
    <property type="component" value="Unassembled WGS sequence"/>
</dbReference>
<gene>
    <name evidence="1" type="ORF">SAMN06297397_3004</name>
</gene>
<reference evidence="1" key="1">
    <citation type="submission" date="2017-04" db="EMBL/GenBank/DDBJ databases">
        <authorList>
            <person name="Varghese N."/>
            <person name="Submissions S."/>
        </authorList>
    </citation>
    <scope>NUCLEOTIDE SEQUENCE</scope>
    <source>
        <strain evidence="1">WTE2008</strain>
    </source>
</reference>
<proteinExistence type="predicted"/>